<dbReference type="EMBL" id="CP002042">
    <property type="protein sequence ID" value="ADH63451.1"/>
    <property type="molecule type" value="Genomic_DNA"/>
</dbReference>
<protein>
    <submittedName>
        <fullName evidence="2">Transcriptional regulator, PadR-like family</fullName>
    </submittedName>
</protein>
<dbReference type="InterPro" id="IPR036388">
    <property type="entry name" value="WH-like_DNA-bd_sf"/>
</dbReference>
<dbReference type="RefSeq" id="WP_013158016.1">
    <property type="nucleotide sequence ID" value="NC_014212.1"/>
</dbReference>
<gene>
    <name evidence="2" type="ordered locus">Mesil_1561</name>
</gene>
<dbReference type="PANTHER" id="PTHR43252">
    <property type="entry name" value="TRANSCRIPTIONAL REGULATOR YQJI"/>
    <property type="match status" value="1"/>
</dbReference>
<dbReference type="InterPro" id="IPR005149">
    <property type="entry name" value="Tscrpt_reg_PadR_N"/>
</dbReference>
<dbReference type="eggNOG" id="COG1695">
    <property type="taxonomic scope" value="Bacteria"/>
</dbReference>
<reference evidence="2 3" key="1">
    <citation type="journal article" date="2010" name="Stand. Genomic Sci.">
        <title>Complete genome sequence of Meiothermus silvanus type strain (VI-R2).</title>
        <authorList>
            <person name="Sikorski J."/>
            <person name="Tindall B.J."/>
            <person name="Lowry S."/>
            <person name="Lucas S."/>
            <person name="Nolan M."/>
            <person name="Copeland A."/>
            <person name="Glavina Del Rio T."/>
            <person name="Tice H."/>
            <person name="Cheng J.F."/>
            <person name="Han C."/>
            <person name="Pitluck S."/>
            <person name="Liolios K."/>
            <person name="Ivanova N."/>
            <person name="Mavromatis K."/>
            <person name="Mikhailova N."/>
            <person name="Pati A."/>
            <person name="Goodwin L."/>
            <person name="Chen A."/>
            <person name="Palaniappan K."/>
            <person name="Land M."/>
            <person name="Hauser L."/>
            <person name="Chang Y.J."/>
            <person name="Jeffries C.D."/>
            <person name="Rohde M."/>
            <person name="Goker M."/>
            <person name="Woyke T."/>
            <person name="Bristow J."/>
            <person name="Eisen J.A."/>
            <person name="Markowitz V."/>
            <person name="Hugenholtz P."/>
            <person name="Kyrpides N.C."/>
            <person name="Klenk H.P."/>
            <person name="Lapidus A."/>
        </authorList>
    </citation>
    <scope>NUCLEOTIDE SEQUENCE [LARGE SCALE GENOMIC DNA]</scope>
    <source>
        <strain evidence="3">ATCC 700542 / DSM 9946 / VI-R2</strain>
    </source>
</reference>
<proteinExistence type="predicted"/>
<dbReference type="Gene3D" id="1.10.10.10">
    <property type="entry name" value="Winged helix-like DNA-binding domain superfamily/Winged helix DNA-binding domain"/>
    <property type="match status" value="1"/>
</dbReference>
<evidence type="ECO:0000313" key="2">
    <source>
        <dbReference type="EMBL" id="ADH63451.1"/>
    </source>
</evidence>
<evidence type="ECO:0000259" key="1">
    <source>
        <dbReference type="Pfam" id="PF03551"/>
    </source>
</evidence>
<dbReference type="AlphaFoldDB" id="D7BF98"/>
<feature type="domain" description="Transcription regulator PadR N-terminal" evidence="1">
    <location>
        <begin position="22"/>
        <end position="98"/>
    </location>
</feature>
<accession>D7BF98</accession>
<keyword evidence="3" id="KW-1185">Reference proteome</keyword>
<organism evidence="2 3">
    <name type="scientific">Allomeiothermus silvanus (strain ATCC 700542 / DSM 9946 / NBRC 106475 / NCIMB 13440 / VI-R2)</name>
    <name type="common">Thermus silvanus</name>
    <dbReference type="NCBI Taxonomy" id="526227"/>
    <lineage>
        <taxon>Bacteria</taxon>
        <taxon>Thermotogati</taxon>
        <taxon>Deinococcota</taxon>
        <taxon>Deinococci</taxon>
        <taxon>Thermales</taxon>
        <taxon>Thermaceae</taxon>
        <taxon>Allomeiothermus</taxon>
    </lineage>
</organism>
<name>D7BF98_ALLS1</name>
<dbReference type="Proteomes" id="UP000001916">
    <property type="component" value="Chromosome"/>
</dbReference>
<dbReference type="Pfam" id="PF03551">
    <property type="entry name" value="PadR"/>
    <property type="match status" value="1"/>
</dbReference>
<dbReference type="PANTHER" id="PTHR43252:SF2">
    <property type="entry name" value="TRANSCRIPTION REGULATOR, PADR-LIKE FAMILY"/>
    <property type="match status" value="1"/>
</dbReference>
<dbReference type="KEGG" id="msv:Mesil_1561"/>
<dbReference type="InterPro" id="IPR036390">
    <property type="entry name" value="WH_DNA-bd_sf"/>
</dbReference>
<sequence length="187" mass="20716">MKSLKKPQKQVLSNLSTSDWAVLAALAEGESHGFQIASLFAAGGGLGEIWKIQRPQVYRTLEHLTEAGLAQAVRQEPGLSGPQRTVFALTPAGRKAVRAWLYAPVTRLRLGRSDLRLKLAFLSRSGADWKPLLLAQREHYQKALDTLEAQEPQEKGVGRIALLWRLENARAGLRFVERLLAEGSSRL</sequence>
<dbReference type="HOGENOM" id="CLU_1458953_0_0_0"/>
<evidence type="ECO:0000313" key="3">
    <source>
        <dbReference type="Proteomes" id="UP000001916"/>
    </source>
</evidence>
<dbReference type="SUPFAM" id="SSF46785">
    <property type="entry name" value="Winged helix' DNA-binding domain"/>
    <property type="match status" value="1"/>
</dbReference>
<dbReference type="OrthoDB" id="122286at2"/>
<dbReference type="STRING" id="526227.Mesil_1561"/>